<reference evidence="3 4" key="1">
    <citation type="submission" date="2018-06" db="EMBL/GenBank/DDBJ databases">
        <title>Noncontiguous genome sequence of Ruminococcaceae bacterium ASD2818.</title>
        <authorList>
            <person name="Chaplin A.V."/>
            <person name="Sokolova S.R."/>
            <person name="Kochetkova T.O."/>
            <person name="Goltsov A.Y."/>
            <person name="Trofimov D.Y."/>
            <person name="Efimov B.A."/>
        </authorList>
    </citation>
    <scope>NUCLEOTIDE SEQUENCE [LARGE SCALE GENOMIC DNA]</scope>
    <source>
        <strain evidence="3 4">ASD2818</strain>
    </source>
</reference>
<keyword evidence="4" id="KW-1185">Reference proteome</keyword>
<dbReference type="CDD" id="cd02440">
    <property type="entry name" value="AdoMet_MTases"/>
    <property type="match status" value="1"/>
</dbReference>
<dbReference type="InterPro" id="IPR050447">
    <property type="entry name" value="Erg6_SMT_methyltransf"/>
</dbReference>
<dbReference type="SUPFAM" id="SSF53335">
    <property type="entry name" value="S-adenosyl-L-methionine-dependent methyltransferases"/>
    <property type="match status" value="1"/>
</dbReference>
<organism evidence="3 4">
    <name type="scientific">Hydrogeniiclostridium mannosilyticum</name>
    <dbReference type="NCBI Taxonomy" id="2764322"/>
    <lineage>
        <taxon>Bacteria</taxon>
        <taxon>Bacillati</taxon>
        <taxon>Bacillota</taxon>
        <taxon>Clostridia</taxon>
        <taxon>Eubacteriales</taxon>
        <taxon>Acutalibacteraceae</taxon>
        <taxon>Hydrogeniiclostridium</taxon>
    </lineage>
</organism>
<dbReference type="RefSeq" id="WP_112331654.1">
    <property type="nucleotide sequence ID" value="NZ_JADPHD010000001.1"/>
</dbReference>
<dbReference type="Pfam" id="PF08241">
    <property type="entry name" value="Methyltransf_11"/>
    <property type="match status" value="1"/>
</dbReference>
<dbReference type="InterPro" id="IPR029063">
    <property type="entry name" value="SAM-dependent_MTases_sf"/>
</dbReference>
<dbReference type="Proteomes" id="UP000249377">
    <property type="component" value="Unassembled WGS sequence"/>
</dbReference>
<comment type="caution">
    <text evidence="3">The sequence shown here is derived from an EMBL/GenBank/DDBJ whole genome shotgun (WGS) entry which is preliminary data.</text>
</comment>
<evidence type="ECO:0000256" key="1">
    <source>
        <dbReference type="ARBA" id="ARBA00022679"/>
    </source>
</evidence>
<name>A0A328UF75_9FIRM</name>
<dbReference type="AlphaFoldDB" id="A0A328UF75"/>
<feature type="domain" description="Methyltransferase type 11" evidence="2">
    <location>
        <begin position="63"/>
        <end position="157"/>
    </location>
</feature>
<protein>
    <submittedName>
        <fullName evidence="3">SAM-dependent methyltransferase</fullName>
    </submittedName>
</protein>
<proteinExistence type="predicted"/>
<sequence length="249" mass="28362">MNYQLENANVIDRWCLEGWIWGQAITHEIYSQALKGQWEVYLTPTKFVPHEWFGCLKGKKILGLASGGGQQIPIFSALGAQCTVLDYSSAQCESERKVAQREGYDVEIIQADMTQRLPFPNEAFDLIFHPVSNCYVEKVEPIFRECYRVLKKGGILLGGYDIGINYAFDDGEDRIIYSLPFNPLKNQQLLNDCLKNDWGIQFSHTLEEQLGGQLQAGFQITHLYEDTNGEGNLHDHHIPSYIAVRSIKK</sequence>
<gene>
    <name evidence="3" type="ORF">DPQ25_02855</name>
</gene>
<accession>A0A328UF75</accession>
<evidence type="ECO:0000313" key="3">
    <source>
        <dbReference type="EMBL" id="RAQ30457.1"/>
    </source>
</evidence>
<keyword evidence="3" id="KW-0489">Methyltransferase</keyword>
<dbReference type="EMBL" id="QLYR01000001">
    <property type="protein sequence ID" value="RAQ30457.1"/>
    <property type="molecule type" value="Genomic_DNA"/>
</dbReference>
<dbReference type="GO" id="GO:0008757">
    <property type="term" value="F:S-adenosylmethionine-dependent methyltransferase activity"/>
    <property type="evidence" value="ECO:0007669"/>
    <property type="project" value="InterPro"/>
</dbReference>
<dbReference type="Gene3D" id="3.40.50.150">
    <property type="entry name" value="Vaccinia Virus protein VP39"/>
    <property type="match status" value="1"/>
</dbReference>
<keyword evidence="1 3" id="KW-0808">Transferase</keyword>
<evidence type="ECO:0000259" key="2">
    <source>
        <dbReference type="Pfam" id="PF08241"/>
    </source>
</evidence>
<evidence type="ECO:0000313" key="4">
    <source>
        <dbReference type="Proteomes" id="UP000249377"/>
    </source>
</evidence>
<dbReference type="PANTHER" id="PTHR44068:SF11">
    <property type="entry name" value="GERANYL DIPHOSPHATE 2-C-METHYLTRANSFERASE"/>
    <property type="match status" value="1"/>
</dbReference>
<dbReference type="GO" id="GO:0032259">
    <property type="term" value="P:methylation"/>
    <property type="evidence" value="ECO:0007669"/>
    <property type="project" value="UniProtKB-KW"/>
</dbReference>
<dbReference type="InterPro" id="IPR013216">
    <property type="entry name" value="Methyltransf_11"/>
</dbReference>
<dbReference type="PANTHER" id="PTHR44068">
    <property type="entry name" value="ZGC:194242"/>
    <property type="match status" value="1"/>
</dbReference>